<evidence type="ECO:0000313" key="2">
    <source>
        <dbReference type="Proteomes" id="UP000001693"/>
    </source>
</evidence>
<dbReference type="Pfam" id="PF00300">
    <property type="entry name" value="His_Phos_1"/>
    <property type="match status" value="1"/>
</dbReference>
<name>B1XZG6_LEPCP</name>
<accession>B1XZG6</accession>
<gene>
    <name evidence="1" type="ordered locus">Lcho_4278</name>
</gene>
<dbReference type="HOGENOM" id="CLU_084603_3_1_4"/>
<dbReference type="AlphaFoldDB" id="B1XZG6"/>
<dbReference type="eggNOG" id="COG2062">
    <property type="taxonomic scope" value="Bacteria"/>
</dbReference>
<dbReference type="InterPro" id="IPR013078">
    <property type="entry name" value="His_Pase_superF_clade-1"/>
</dbReference>
<dbReference type="OrthoDB" id="9814783at2"/>
<evidence type="ECO:0000313" key="1">
    <source>
        <dbReference type="EMBL" id="ACB36529.1"/>
    </source>
</evidence>
<dbReference type="SMART" id="SM00855">
    <property type="entry name" value="PGAM"/>
    <property type="match status" value="1"/>
</dbReference>
<dbReference type="EMBL" id="CP001013">
    <property type="protein sequence ID" value="ACB36529.1"/>
    <property type="molecule type" value="Genomic_DNA"/>
</dbReference>
<dbReference type="CDD" id="cd07067">
    <property type="entry name" value="HP_PGM_like"/>
    <property type="match status" value="1"/>
</dbReference>
<dbReference type="KEGG" id="lch:Lcho_4278"/>
<dbReference type="InterPro" id="IPR029033">
    <property type="entry name" value="His_PPase_superfam"/>
</dbReference>
<dbReference type="Gene3D" id="3.40.50.1240">
    <property type="entry name" value="Phosphoglycerate mutase-like"/>
    <property type="match status" value="1"/>
</dbReference>
<proteinExistence type="predicted"/>
<reference evidence="1 2" key="1">
    <citation type="submission" date="2008-03" db="EMBL/GenBank/DDBJ databases">
        <title>Complete sequence of Leptothrix cholodnii SP-6.</title>
        <authorList>
            <consortium name="US DOE Joint Genome Institute"/>
            <person name="Copeland A."/>
            <person name="Lucas S."/>
            <person name="Lapidus A."/>
            <person name="Glavina del Rio T."/>
            <person name="Dalin E."/>
            <person name="Tice H."/>
            <person name="Bruce D."/>
            <person name="Goodwin L."/>
            <person name="Pitluck S."/>
            <person name="Chertkov O."/>
            <person name="Brettin T."/>
            <person name="Detter J.C."/>
            <person name="Han C."/>
            <person name="Kuske C.R."/>
            <person name="Schmutz J."/>
            <person name="Larimer F."/>
            <person name="Land M."/>
            <person name="Hauser L."/>
            <person name="Kyrpides N."/>
            <person name="Lykidis A."/>
            <person name="Emerson D."/>
            <person name="Richardson P."/>
        </authorList>
    </citation>
    <scope>NUCLEOTIDE SEQUENCE [LARGE SCALE GENOMIC DNA]</scope>
    <source>
        <strain evidence="2">ATCC 51168 / LMG 8142 / SP-6</strain>
    </source>
</reference>
<dbReference type="RefSeq" id="WP_012349270.1">
    <property type="nucleotide sequence ID" value="NC_010524.1"/>
</dbReference>
<keyword evidence="2" id="KW-1185">Reference proteome</keyword>
<dbReference type="Proteomes" id="UP000001693">
    <property type="component" value="Chromosome"/>
</dbReference>
<dbReference type="SUPFAM" id="SSF53254">
    <property type="entry name" value="Phosphoglycerate mutase-like"/>
    <property type="match status" value="1"/>
</dbReference>
<organism evidence="1 2">
    <name type="scientific">Leptothrix cholodnii (strain ATCC 51168 / LMG 8142 / SP-6)</name>
    <name type="common">Leptothrix discophora (strain SP-6)</name>
    <dbReference type="NCBI Taxonomy" id="395495"/>
    <lineage>
        <taxon>Bacteria</taxon>
        <taxon>Pseudomonadati</taxon>
        <taxon>Pseudomonadota</taxon>
        <taxon>Betaproteobacteria</taxon>
        <taxon>Burkholderiales</taxon>
        <taxon>Sphaerotilaceae</taxon>
        <taxon>Leptothrix</taxon>
    </lineage>
</organism>
<sequence length="175" mass="18835">MSEPLPSPRIVLLRHATAQEPRPDLPDARRELVAKGERQARDVAAWCRRQGLCPGRLLTSPLPRAAQTAALLAGHLGDCPAPEPADWLQIGTPPAVSLARVQDLMHALMRLPGPPEPWLVGHEPDLSGLIAALLHSPRPVLWPKKASLTALDWPDGIGAPARLLWHLPCALMGAA</sequence>
<protein>
    <submittedName>
        <fullName evidence="1">Putative phosphohistidine phosphatase, SixA</fullName>
    </submittedName>
</protein>
<dbReference type="STRING" id="395495.Lcho_4278"/>